<name>A0A644UAE6_9ZZZZ</name>
<feature type="transmembrane region" description="Helical" evidence="9">
    <location>
        <begin position="20"/>
        <end position="39"/>
    </location>
</feature>
<dbReference type="InterPro" id="IPR036565">
    <property type="entry name" value="Mur-like_cat_sf"/>
</dbReference>
<accession>A0A644UAE6</accession>
<dbReference type="InterPro" id="IPR018109">
    <property type="entry name" value="Folylpolyglutamate_synth_CS"/>
</dbReference>
<comment type="similarity">
    <text evidence="1">Belongs to the MurCDEF family. MurE subfamily.</text>
</comment>
<dbReference type="NCBIfam" id="TIGR01085">
    <property type="entry name" value="murE"/>
    <property type="match status" value="1"/>
</dbReference>
<gene>
    <name evidence="12" type="primary">murE_9</name>
    <name evidence="12" type="ORF">SDC9_21675</name>
</gene>
<feature type="domain" description="Mur ligase C-terminal" evidence="10">
    <location>
        <begin position="267"/>
        <end position="399"/>
    </location>
</feature>
<keyword evidence="4" id="KW-0547">Nucleotide-binding</keyword>
<keyword evidence="8" id="KW-0961">Cell wall biogenesis/degradation</keyword>
<keyword evidence="9" id="KW-0472">Membrane</keyword>
<evidence type="ECO:0000256" key="1">
    <source>
        <dbReference type="ARBA" id="ARBA00005898"/>
    </source>
</evidence>
<dbReference type="InterPro" id="IPR036615">
    <property type="entry name" value="Mur_ligase_C_dom_sf"/>
</dbReference>
<dbReference type="GO" id="GO:0051301">
    <property type="term" value="P:cell division"/>
    <property type="evidence" value="ECO:0007669"/>
    <property type="project" value="InterPro"/>
</dbReference>
<evidence type="ECO:0000256" key="5">
    <source>
        <dbReference type="ARBA" id="ARBA00022840"/>
    </source>
</evidence>
<dbReference type="GO" id="GO:0008360">
    <property type="term" value="P:regulation of cell shape"/>
    <property type="evidence" value="ECO:0007669"/>
    <property type="project" value="UniProtKB-KW"/>
</dbReference>
<dbReference type="PANTHER" id="PTHR23135">
    <property type="entry name" value="MUR LIGASE FAMILY MEMBER"/>
    <property type="match status" value="1"/>
</dbReference>
<feature type="domain" description="Mur ligase central" evidence="11">
    <location>
        <begin position="49"/>
        <end position="244"/>
    </location>
</feature>
<dbReference type="GO" id="GO:0071555">
    <property type="term" value="P:cell wall organization"/>
    <property type="evidence" value="ECO:0007669"/>
    <property type="project" value="UniProtKB-KW"/>
</dbReference>
<keyword evidence="9" id="KW-0812">Transmembrane</keyword>
<reference evidence="12" key="1">
    <citation type="submission" date="2019-08" db="EMBL/GenBank/DDBJ databases">
        <authorList>
            <person name="Kucharzyk K."/>
            <person name="Murdoch R.W."/>
            <person name="Higgins S."/>
            <person name="Loffler F."/>
        </authorList>
    </citation>
    <scope>NUCLEOTIDE SEQUENCE</scope>
</reference>
<dbReference type="PROSITE" id="PS01011">
    <property type="entry name" value="FOLYLPOLYGLU_SYNT_1"/>
    <property type="match status" value="1"/>
</dbReference>
<dbReference type="EC" id="6.3.2.13" evidence="12"/>
<proteinExistence type="inferred from homology"/>
<evidence type="ECO:0000259" key="11">
    <source>
        <dbReference type="Pfam" id="PF08245"/>
    </source>
</evidence>
<dbReference type="GO" id="GO:0008765">
    <property type="term" value="F:UDP-N-acetylmuramoylalanyl-D-glutamate-2,6-diaminopimelate ligase activity"/>
    <property type="evidence" value="ECO:0007669"/>
    <property type="project" value="UniProtKB-EC"/>
</dbReference>
<keyword evidence="6" id="KW-0133">Cell shape</keyword>
<dbReference type="GO" id="GO:0004326">
    <property type="term" value="F:tetrahydrofolylpolyglutamate synthase activity"/>
    <property type="evidence" value="ECO:0007669"/>
    <property type="project" value="InterPro"/>
</dbReference>
<evidence type="ECO:0000256" key="9">
    <source>
        <dbReference type="SAM" id="Phobius"/>
    </source>
</evidence>
<keyword evidence="9" id="KW-1133">Transmembrane helix</keyword>
<keyword evidence="7" id="KW-0573">Peptidoglycan synthesis</keyword>
<dbReference type="PANTHER" id="PTHR23135:SF4">
    <property type="entry name" value="UDP-N-ACETYLMURAMOYL-L-ALANYL-D-GLUTAMATE--2,6-DIAMINOPIMELATE LIGASE MURE HOMOLOG, CHLOROPLASTIC"/>
    <property type="match status" value="1"/>
</dbReference>
<dbReference type="GO" id="GO:0005524">
    <property type="term" value="F:ATP binding"/>
    <property type="evidence" value="ECO:0007669"/>
    <property type="project" value="UniProtKB-KW"/>
</dbReference>
<protein>
    <submittedName>
        <fullName evidence="12">UDP-N-acetylmuramoyl-L-alanyl-D-glutamate--2, 6-diaminopimelate ligase</fullName>
        <ecNumber evidence="12">6.3.2.13</ecNumber>
    </submittedName>
</protein>
<dbReference type="Gene3D" id="3.90.190.20">
    <property type="entry name" value="Mur ligase, C-terminal domain"/>
    <property type="match status" value="1"/>
</dbReference>
<dbReference type="GO" id="GO:0009252">
    <property type="term" value="P:peptidoglycan biosynthetic process"/>
    <property type="evidence" value="ECO:0007669"/>
    <property type="project" value="UniProtKB-KW"/>
</dbReference>
<keyword evidence="3 12" id="KW-0436">Ligase</keyword>
<dbReference type="Pfam" id="PF02875">
    <property type="entry name" value="Mur_ligase_C"/>
    <property type="match status" value="1"/>
</dbReference>
<evidence type="ECO:0000256" key="6">
    <source>
        <dbReference type="ARBA" id="ARBA00022960"/>
    </source>
</evidence>
<evidence type="ECO:0000256" key="8">
    <source>
        <dbReference type="ARBA" id="ARBA00023316"/>
    </source>
</evidence>
<evidence type="ECO:0000259" key="10">
    <source>
        <dbReference type="Pfam" id="PF02875"/>
    </source>
</evidence>
<evidence type="ECO:0000256" key="7">
    <source>
        <dbReference type="ARBA" id="ARBA00022984"/>
    </source>
</evidence>
<dbReference type="AlphaFoldDB" id="A0A644UAE6"/>
<evidence type="ECO:0000256" key="4">
    <source>
        <dbReference type="ARBA" id="ARBA00022741"/>
    </source>
</evidence>
<dbReference type="InterPro" id="IPR013221">
    <property type="entry name" value="Mur_ligase_cen"/>
</dbReference>
<dbReference type="SUPFAM" id="SSF53623">
    <property type="entry name" value="MurD-like peptide ligases, catalytic domain"/>
    <property type="match status" value="1"/>
</dbReference>
<dbReference type="Pfam" id="PF08245">
    <property type="entry name" value="Mur_ligase_M"/>
    <property type="match status" value="1"/>
</dbReference>
<dbReference type="EMBL" id="VSSQ01000092">
    <property type="protein sequence ID" value="MPL75840.1"/>
    <property type="molecule type" value="Genomic_DNA"/>
</dbReference>
<evidence type="ECO:0000313" key="12">
    <source>
        <dbReference type="EMBL" id="MPL75840.1"/>
    </source>
</evidence>
<dbReference type="InterPro" id="IPR004101">
    <property type="entry name" value="Mur_ligase_C"/>
</dbReference>
<evidence type="ECO:0000256" key="3">
    <source>
        <dbReference type="ARBA" id="ARBA00022598"/>
    </source>
</evidence>
<dbReference type="SUPFAM" id="SSF53244">
    <property type="entry name" value="MurD-like peptide ligases, peptide-binding domain"/>
    <property type="match status" value="1"/>
</dbReference>
<keyword evidence="2" id="KW-0963">Cytoplasm</keyword>
<dbReference type="InterPro" id="IPR005761">
    <property type="entry name" value="UDP-N-AcMur-Glu-dNH2Pim_ligase"/>
</dbReference>
<dbReference type="GO" id="GO:0005737">
    <property type="term" value="C:cytoplasm"/>
    <property type="evidence" value="ECO:0007669"/>
    <property type="project" value="InterPro"/>
</dbReference>
<comment type="caution">
    <text evidence="12">The sequence shown here is derived from an EMBL/GenBank/DDBJ whole genome shotgun (WGS) entry which is preliminary data.</text>
</comment>
<evidence type="ECO:0000256" key="2">
    <source>
        <dbReference type="ARBA" id="ARBA00022490"/>
    </source>
</evidence>
<keyword evidence="5" id="KW-0067">ATP-binding</keyword>
<dbReference type="Gene3D" id="3.40.1190.10">
    <property type="entry name" value="Mur-like, catalytic domain"/>
    <property type="match status" value="1"/>
</dbReference>
<sequence>MTEKILRKLEKFIPKKLYKLGQPVYHFLLAITGTVLYGFPARKMKMIAVTGTKGKTSTVNFIHSVLSETSEKVGLISTANIKIGEKDIPNKYHMSMPGRFILQKILKQMKNAGCKYVALEVTSEGVKQFRHLGLFLDVAIFTNLSPEHLASHGGSFEKYRAAKMKIFKKTIFNKLKLVLINKDDENAKAFEEASYIEKINFSLEDVSNIEEKDNGVSFNFKGSDFKLNTLGKFNIYNALPAILLGEKFGLNFEQIRKGLLKLNLIPGRMEEIDEGQDFKVIVDYAHEKLSMNSLLNTAKNLKKNEDNKIIIVLGGDGGGRDEQRLYDMGKVVGEKADIVIVSNSDPYFDDEMALAQKIAGEADKAGKIYNENLFIIVDRGEAIKKAIELAKKDDIVLLTTRGSLNTMSIKGKKVLSDDRVIAREILKSTINES</sequence>
<organism evidence="12">
    <name type="scientific">bioreactor metagenome</name>
    <dbReference type="NCBI Taxonomy" id="1076179"/>
    <lineage>
        <taxon>unclassified sequences</taxon>
        <taxon>metagenomes</taxon>
        <taxon>ecological metagenomes</taxon>
    </lineage>
</organism>